<protein>
    <submittedName>
        <fullName evidence="1">OmpW family protein</fullName>
    </submittedName>
</protein>
<sequence length="241" mass="25459">MSHHRLSAAVVGALLMAGTAAYAQTAGTTVVSAGWFRVMPQSDSVPLRTTNIGGAPVNIVSSGTGAKVEDADTLGLAVSYFFTDNISGELVAGVPPRHKVSGEGKLAPFGVIGSVRQWSPAILAKYHFGTAQQRFRPYVGLGINYTWFTDGKITSTPFSNATFGPGATTTMKADSSWNPVFNIGATYAMTDRWILGLSVSYLPLKTKATLNTRTATGVPVTSETSIKIRPVVTFLTVGYAF</sequence>
<gene>
    <name evidence="1" type="ORF">MW7_010630</name>
</gene>
<reference evidence="1" key="1">
    <citation type="submission" date="2019-05" db="EMBL/GenBank/DDBJ databases">
        <title>Revised genome assembly of Burkholderiaceae (previously Ralstonia) sp. PBA.</title>
        <authorList>
            <person name="Gan H.M."/>
        </authorList>
    </citation>
    <scope>NUCLEOTIDE SEQUENCE</scope>
    <source>
        <strain evidence="1">PBA</strain>
    </source>
</reference>
<evidence type="ECO:0000313" key="1">
    <source>
        <dbReference type="EMBL" id="TMS57973.1"/>
    </source>
</evidence>
<dbReference type="EMBL" id="AKCV02000017">
    <property type="protein sequence ID" value="TMS57973.1"/>
    <property type="molecule type" value="Genomic_DNA"/>
</dbReference>
<evidence type="ECO:0000313" key="2">
    <source>
        <dbReference type="Proteomes" id="UP000004277"/>
    </source>
</evidence>
<accession>A0ACD3SP42</accession>
<name>A0ACD3SP42_9BURK</name>
<dbReference type="Proteomes" id="UP000004277">
    <property type="component" value="Unassembled WGS sequence"/>
</dbReference>
<proteinExistence type="predicted"/>
<organism evidence="1 2">
    <name type="scientific">Imbroritus primus</name>
    <dbReference type="NCBI Taxonomy" id="3058603"/>
    <lineage>
        <taxon>Bacteria</taxon>
        <taxon>Pseudomonadati</taxon>
        <taxon>Pseudomonadota</taxon>
        <taxon>Betaproteobacteria</taxon>
        <taxon>Burkholderiales</taxon>
        <taxon>Burkholderiaceae</taxon>
        <taxon>Imbroritus</taxon>
    </lineage>
</organism>
<keyword evidence="2" id="KW-1185">Reference proteome</keyword>
<comment type="caution">
    <text evidence="1">The sequence shown here is derived from an EMBL/GenBank/DDBJ whole genome shotgun (WGS) entry which is preliminary data.</text>
</comment>